<proteinExistence type="predicted"/>
<sequence length="97" mass="11310">MSMQDTYLSEFKQEHWDSFVELFDEWYAQLPNDWKEEAQLKGIPDDISRVLLCEMKDSALKWINKKIPALGDKSPASYLETEQGANALRAAIMRMPR</sequence>
<evidence type="ECO:0000313" key="2">
    <source>
        <dbReference type="EMBL" id="XCP95976.1"/>
    </source>
</evidence>
<dbReference type="InterPro" id="IPR024467">
    <property type="entry name" value="Xre/MbcA/ParS-like_toxin-bd"/>
</dbReference>
<dbReference type="EMBL" id="CP159992">
    <property type="protein sequence ID" value="XCP95976.1"/>
    <property type="molecule type" value="Genomic_DNA"/>
</dbReference>
<gene>
    <name evidence="2" type="ORF">ABXS70_04465</name>
</gene>
<evidence type="ECO:0000259" key="1">
    <source>
        <dbReference type="Pfam" id="PF09722"/>
    </source>
</evidence>
<dbReference type="RefSeq" id="WP_342552281.1">
    <property type="nucleotide sequence ID" value="NZ_CP159992.1"/>
</dbReference>
<organism evidence="2">
    <name type="scientific">Paenibacillus sp. AN1007</name>
    <dbReference type="NCBI Taxonomy" id="3151385"/>
    <lineage>
        <taxon>Bacteria</taxon>
        <taxon>Bacillati</taxon>
        <taxon>Bacillota</taxon>
        <taxon>Bacilli</taxon>
        <taxon>Bacillales</taxon>
        <taxon>Paenibacillaceae</taxon>
        <taxon>Paenibacillus</taxon>
    </lineage>
</organism>
<name>A0AAU8NGU2_9BACL</name>
<accession>A0AAU8NGU2</accession>
<dbReference type="AlphaFoldDB" id="A0AAU8NGU2"/>
<reference evidence="2" key="1">
    <citation type="submission" date="2024-05" db="EMBL/GenBank/DDBJ databases">
        <title>Draft genome assemblies of 36 bacteria isolated from hibernating arctic ground squirrels.</title>
        <authorList>
            <person name="McKee H."/>
            <person name="Mullen L."/>
            <person name="Drown D.M."/>
            <person name="Duddleston K.N."/>
        </authorList>
    </citation>
    <scope>NUCLEOTIDE SEQUENCE</scope>
    <source>
        <strain evidence="2">AN1007</strain>
    </source>
</reference>
<feature type="domain" description="Antitoxin Xre/MbcA/ParS-like toxin-binding" evidence="1">
    <location>
        <begin position="56"/>
        <end position="95"/>
    </location>
</feature>
<protein>
    <submittedName>
        <fullName evidence="2">MbcA/ParS/Xre antitoxin family protein</fullName>
    </submittedName>
</protein>
<dbReference type="Pfam" id="PF09722">
    <property type="entry name" value="Xre_MbcA_ParS_C"/>
    <property type="match status" value="1"/>
</dbReference>